<organism evidence="8 9">
    <name type="scientific">Candidatus Odoribacter faecigallinarum</name>
    <dbReference type="NCBI Taxonomy" id="2838706"/>
    <lineage>
        <taxon>Bacteria</taxon>
        <taxon>Pseudomonadati</taxon>
        <taxon>Bacteroidota</taxon>
        <taxon>Bacteroidia</taxon>
        <taxon>Bacteroidales</taxon>
        <taxon>Odoribacteraceae</taxon>
        <taxon>Odoribacter</taxon>
    </lineage>
</organism>
<dbReference type="GO" id="GO:0016987">
    <property type="term" value="F:sigma factor activity"/>
    <property type="evidence" value="ECO:0007669"/>
    <property type="project" value="UniProtKB-KW"/>
</dbReference>
<dbReference type="SUPFAM" id="SSF88946">
    <property type="entry name" value="Sigma2 domain of RNA polymerase sigma factors"/>
    <property type="match status" value="1"/>
</dbReference>
<dbReference type="AlphaFoldDB" id="A0A9D1V0A0"/>
<evidence type="ECO:0000256" key="2">
    <source>
        <dbReference type="ARBA" id="ARBA00023015"/>
    </source>
</evidence>
<proteinExistence type="inferred from homology"/>
<evidence type="ECO:0000256" key="1">
    <source>
        <dbReference type="ARBA" id="ARBA00010641"/>
    </source>
</evidence>
<dbReference type="EMBL" id="DXFT01000122">
    <property type="protein sequence ID" value="HIX03722.1"/>
    <property type="molecule type" value="Genomic_DNA"/>
</dbReference>
<dbReference type="Pfam" id="PF04542">
    <property type="entry name" value="Sigma70_r2"/>
    <property type="match status" value="1"/>
</dbReference>
<dbReference type="InterPro" id="IPR013324">
    <property type="entry name" value="RNA_pol_sigma_r3/r4-like"/>
</dbReference>
<dbReference type="InterPro" id="IPR007627">
    <property type="entry name" value="RNA_pol_sigma70_r2"/>
</dbReference>
<evidence type="ECO:0000313" key="8">
    <source>
        <dbReference type="EMBL" id="HIX03722.1"/>
    </source>
</evidence>
<reference evidence="8" key="1">
    <citation type="journal article" date="2021" name="PeerJ">
        <title>Extensive microbial diversity within the chicken gut microbiome revealed by metagenomics and culture.</title>
        <authorList>
            <person name="Gilroy R."/>
            <person name="Ravi A."/>
            <person name="Getino M."/>
            <person name="Pursley I."/>
            <person name="Horton D.L."/>
            <person name="Alikhan N.F."/>
            <person name="Baker D."/>
            <person name="Gharbi K."/>
            <person name="Hall N."/>
            <person name="Watson M."/>
            <person name="Adriaenssens E.M."/>
            <person name="Foster-Nyarko E."/>
            <person name="Jarju S."/>
            <person name="Secka A."/>
            <person name="Antonio M."/>
            <person name="Oren A."/>
            <person name="Chaudhuri R.R."/>
            <person name="La Ragione R."/>
            <person name="Hildebrand F."/>
            <person name="Pallen M.J."/>
        </authorList>
    </citation>
    <scope>NUCLEOTIDE SEQUENCE</scope>
    <source>
        <strain evidence="8">23274</strain>
    </source>
</reference>
<dbReference type="InterPro" id="IPR013325">
    <property type="entry name" value="RNA_pol_sigma_r2"/>
</dbReference>
<feature type="domain" description="RNA polymerase sigma-70 region 2" evidence="6">
    <location>
        <begin position="16"/>
        <end position="75"/>
    </location>
</feature>
<dbReference type="PANTHER" id="PTHR43133:SF8">
    <property type="entry name" value="RNA POLYMERASE SIGMA FACTOR HI_1459-RELATED"/>
    <property type="match status" value="1"/>
</dbReference>
<dbReference type="InterPro" id="IPR014284">
    <property type="entry name" value="RNA_pol_sigma-70_dom"/>
</dbReference>
<reference evidence="8" key="2">
    <citation type="submission" date="2021-04" db="EMBL/GenBank/DDBJ databases">
        <authorList>
            <person name="Gilroy R."/>
        </authorList>
    </citation>
    <scope>NUCLEOTIDE SEQUENCE</scope>
    <source>
        <strain evidence="8">23274</strain>
    </source>
</reference>
<dbReference type="Proteomes" id="UP000824202">
    <property type="component" value="Unassembled WGS sequence"/>
</dbReference>
<sequence>MTEKEFEHTIMPLAENVYSYAVNMLGNPDDAADITQDVMAKLWETRHQLHSMESPKAWALRMTRNLCLDHLKRRRPILDEEAVIRNGGFADDLQRQVEAKDMADIVRKIIDTLPDNQREVLLLREVQEMEFDEIARITGLGLNNIRTLLSRGRAKVKEALKLNKYNDFETWRYEN</sequence>
<gene>
    <name evidence="8" type="ORF">H9863_06355</name>
</gene>
<evidence type="ECO:0000256" key="3">
    <source>
        <dbReference type="ARBA" id="ARBA00023082"/>
    </source>
</evidence>
<name>A0A9D1V0A0_9BACT</name>
<dbReference type="Gene3D" id="1.10.10.10">
    <property type="entry name" value="Winged helix-like DNA-binding domain superfamily/Winged helix DNA-binding domain"/>
    <property type="match status" value="1"/>
</dbReference>
<evidence type="ECO:0000256" key="4">
    <source>
        <dbReference type="ARBA" id="ARBA00023125"/>
    </source>
</evidence>
<evidence type="ECO:0000259" key="7">
    <source>
        <dbReference type="Pfam" id="PF08281"/>
    </source>
</evidence>
<comment type="similarity">
    <text evidence="1">Belongs to the sigma-70 factor family. ECF subfamily.</text>
</comment>
<dbReference type="InterPro" id="IPR036388">
    <property type="entry name" value="WH-like_DNA-bd_sf"/>
</dbReference>
<feature type="domain" description="RNA polymerase sigma factor 70 region 4 type 2" evidence="7">
    <location>
        <begin position="105"/>
        <end position="155"/>
    </location>
</feature>
<accession>A0A9D1V0A0</accession>
<evidence type="ECO:0000313" key="9">
    <source>
        <dbReference type="Proteomes" id="UP000824202"/>
    </source>
</evidence>
<dbReference type="NCBIfam" id="TIGR02937">
    <property type="entry name" value="sigma70-ECF"/>
    <property type="match status" value="1"/>
</dbReference>
<dbReference type="PANTHER" id="PTHR43133">
    <property type="entry name" value="RNA POLYMERASE ECF-TYPE SIGMA FACTO"/>
    <property type="match status" value="1"/>
</dbReference>
<keyword evidence="4" id="KW-0238">DNA-binding</keyword>
<keyword evidence="5" id="KW-0804">Transcription</keyword>
<evidence type="ECO:0000256" key="5">
    <source>
        <dbReference type="ARBA" id="ARBA00023163"/>
    </source>
</evidence>
<dbReference type="CDD" id="cd06171">
    <property type="entry name" value="Sigma70_r4"/>
    <property type="match status" value="1"/>
</dbReference>
<evidence type="ECO:0000259" key="6">
    <source>
        <dbReference type="Pfam" id="PF04542"/>
    </source>
</evidence>
<dbReference type="Gene3D" id="1.10.1740.10">
    <property type="match status" value="1"/>
</dbReference>
<dbReference type="SUPFAM" id="SSF88659">
    <property type="entry name" value="Sigma3 and sigma4 domains of RNA polymerase sigma factors"/>
    <property type="match status" value="1"/>
</dbReference>
<keyword evidence="3" id="KW-0731">Sigma factor</keyword>
<dbReference type="InterPro" id="IPR013249">
    <property type="entry name" value="RNA_pol_sigma70_r4_t2"/>
</dbReference>
<dbReference type="GO" id="GO:0006352">
    <property type="term" value="P:DNA-templated transcription initiation"/>
    <property type="evidence" value="ECO:0007669"/>
    <property type="project" value="InterPro"/>
</dbReference>
<protein>
    <submittedName>
        <fullName evidence="8">RNA polymerase sigma factor</fullName>
    </submittedName>
</protein>
<dbReference type="GO" id="GO:0003677">
    <property type="term" value="F:DNA binding"/>
    <property type="evidence" value="ECO:0007669"/>
    <property type="project" value="UniProtKB-KW"/>
</dbReference>
<dbReference type="InterPro" id="IPR039425">
    <property type="entry name" value="RNA_pol_sigma-70-like"/>
</dbReference>
<comment type="caution">
    <text evidence="8">The sequence shown here is derived from an EMBL/GenBank/DDBJ whole genome shotgun (WGS) entry which is preliminary data.</text>
</comment>
<dbReference type="Pfam" id="PF08281">
    <property type="entry name" value="Sigma70_r4_2"/>
    <property type="match status" value="1"/>
</dbReference>
<keyword evidence="2" id="KW-0805">Transcription regulation</keyword>